<accession>A0AAV9VVM6</accession>
<sequence length="156" mass="16428">MHIATVALISAIVGQAVAQLPISDGLCGGIRWQLRTSCLPGSTCTTINAYNSYCTKIPSPVSPRDEPPTTTFTPTATATELDCETTLTTCTTLLVCPRGSTRTCKEWCDGMPKPTFSPLVVPCSFGSNPPVTTTAGGAEDAVLVFFEDVFTSIKST</sequence>
<dbReference type="GO" id="GO:0030248">
    <property type="term" value="F:cellulose binding"/>
    <property type="evidence" value="ECO:0007669"/>
    <property type="project" value="InterPro"/>
</dbReference>
<evidence type="ECO:0000313" key="5">
    <source>
        <dbReference type="Proteomes" id="UP001370758"/>
    </source>
</evidence>
<feature type="domain" description="CBM1" evidence="3">
    <location>
        <begin position="27"/>
        <end position="50"/>
    </location>
</feature>
<dbReference type="Proteomes" id="UP001370758">
    <property type="component" value="Unassembled WGS sequence"/>
</dbReference>
<dbReference type="EMBL" id="JAVHJL010000011">
    <property type="protein sequence ID" value="KAK6496282.1"/>
    <property type="molecule type" value="Genomic_DNA"/>
</dbReference>
<evidence type="ECO:0000259" key="3">
    <source>
        <dbReference type="Pfam" id="PF00734"/>
    </source>
</evidence>
<keyword evidence="1 2" id="KW-0732">Signal</keyword>
<reference evidence="4 5" key="1">
    <citation type="submission" date="2023-08" db="EMBL/GenBank/DDBJ databases">
        <authorList>
            <person name="Palmer J.M."/>
        </authorList>
    </citation>
    <scope>NUCLEOTIDE SEQUENCE [LARGE SCALE GENOMIC DNA]</scope>
    <source>
        <strain evidence="4 5">TWF481</strain>
    </source>
</reference>
<dbReference type="InterPro" id="IPR000254">
    <property type="entry name" value="CBD"/>
</dbReference>
<proteinExistence type="predicted"/>
<feature type="chain" id="PRO_5043990244" description="CBM1 domain-containing protein" evidence="2">
    <location>
        <begin position="19"/>
        <end position="156"/>
    </location>
</feature>
<evidence type="ECO:0000256" key="1">
    <source>
        <dbReference type="ARBA" id="ARBA00022729"/>
    </source>
</evidence>
<dbReference type="InterPro" id="IPR035971">
    <property type="entry name" value="CBD_sf"/>
</dbReference>
<comment type="caution">
    <text evidence="4">The sequence shown here is derived from an EMBL/GenBank/DDBJ whole genome shotgun (WGS) entry which is preliminary data.</text>
</comment>
<keyword evidence="5" id="KW-1185">Reference proteome</keyword>
<dbReference type="GO" id="GO:0005975">
    <property type="term" value="P:carbohydrate metabolic process"/>
    <property type="evidence" value="ECO:0007669"/>
    <property type="project" value="InterPro"/>
</dbReference>
<dbReference type="GO" id="GO:0005576">
    <property type="term" value="C:extracellular region"/>
    <property type="evidence" value="ECO:0007669"/>
    <property type="project" value="InterPro"/>
</dbReference>
<dbReference type="Pfam" id="PF00734">
    <property type="entry name" value="CBM_1"/>
    <property type="match status" value="1"/>
</dbReference>
<dbReference type="SUPFAM" id="SSF57180">
    <property type="entry name" value="Cellulose-binding domain"/>
    <property type="match status" value="1"/>
</dbReference>
<evidence type="ECO:0000313" key="4">
    <source>
        <dbReference type="EMBL" id="KAK6496282.1"/>
    </source>
</evidence>
<organism evidence="4 5">
    <name type="scientific">Arthrobotrys musiformis</name>
    <dbReference type="NCBI Taxonomy" id="47236"/>
    <lineage>
        <taxon>Eukaryota</taxon>
        <taxon>Fungi</taxon>
        <taxon>Dikarya</taxon>
        <taxon>Ascomycota</taxon>
        <taxon>Pezizomycotina</taxon>
        <taxon>Orbiliomycetes</taxon>
        <taxon>Orbiliales</taxon>
        <taxon>Orbiliaceae</taxon>
        <taxon>Arthrobotrys</taxon>
    </lineage>
</organism>
<protein>
    <recommendedName>
        <fullName evidence="3">CBM1 domain-containing protein</fullName>
    </recommendedName>
</protein>
<dbReference type="AlphaFoldDB" id="A0AAV9VVM6"/>
<evidence type="ECO:0000256" key="2">
    <source>
        <dbReference type="SAM" id="SignalP"/>
    </source>
</evidence>
<feature type="signal peptide" evidence="2">
    <location>
        <begin position="1"/>
        <end position="18"/>
    </location>
</feature>
<gene>
    <name evidence="4" type="ORF">TWF481_002307</name>
</gene>
<name>A0AAV9VVM6_9PEZI</name>